<accession>A0A232ELV1</accession>
<organism evidence="2 3">
    <name type="scientific">Trichomalopsis sarcophagae</name>
    <dbReference type="NCBI Taxonomy" id="543379"/>
    <lineage>
        <taxon>Eukaryota</taxon>
        <taxon>Metazoa</taxon>
        <taxon>Ecdysozoa</taxon>
        <taxon>Arthropoda</taxon>
        <taxon>Hexapoda</taxon>
        <taxon>Insecta</taxon>
        <taxon>Pterygota</taxon>
        <taxon>Neoptera</taxon>
        <taxon>Endopterygota</taxon>
        <taxon>Hymenoptera</taxon>
        <taxon>Apocrita</taxon>
        <taxon>Proctotrupomorpha</taxon>
        <taxon>Chalcidoidea</taxon>
        <taxon>Pteromalidae</taxon>
        <taxon>Pteromalinae</taxon>
        <taxon>Trichomalopsis</taxon>
    </lineage>
</organism>
<evidence type="ECO:0000313" key="2">
    <source>
        <dbReference type="EMBL" id="OXU19326.1"/>
    </source>
</evidence>
<keyword evidence="1" id="KW-0812">Transmembrane</keyword>
<keyword evidence="1" id="KW-1133">Transmembrane helix</keyword>
<protein>
    <submittedName>
        <fullName evidence="2">Uncharacterized protein</fullName>
    </submittedName>
</protein>
<keyword evidence="1" id="KW-0472">Membrane</keyword>
<dbReference type="AlphaFoldDB" id="A0A232ELV1"/>
<keyword evidence="3" id="KW-1185">Reference proteome</keyword>
<comment type="caution">
    <text evidence="2">The sequence shown here is derived from an EMBL/GenBank/DDBJ whole genome shotgun (WGS) entry which is preliminary data.</text>
</comment>
<reference evidence="2 3" key="1">
    <citation type="journal article" date="2017" name="Curr. Biol.">
        <title>The Evolution of Venom by Co-option of Single-Copy Genes.</title>
        <authorList>
            <person name="Martinson E.O."/>
            <person name="Mrinalini"/>
            <person name="Kelkar Y.D."/>
            <person name="Chang C.H."/>
            <person name="Werren J.H."/>
        </authorList>
    </citation>
    <scope>NUCLEOTIDE SEQUENCE [LARGE SCALE GENOMIC DNA]</scope>
    <source>
        <strain evidence="2 3">Alberta</strain>
        <tissue evidence="2">Whole body</tissue>
    </source>
</reference>
<feature type="non-terminal residue" evidence="2">
    <location>
        <position position="1"/>
    </location>
</feature>
<evidence type="ECO:0000256" key="1">
    <source>
        <dbReference type="SAM" id="Phobius"/>
    </source>
</evidence>
<sequence length="51" mass="6321">IHKLRLVSFRIVFFYDFNTLLLYCTTFYIRPFSTSFEPIRYLLCYEIIQES</sequence>
<dbReference type="Proteomes" id="UP000215335">
    <property type="component" value="Unassembled WGS sequence"/>
</dbReference>
<proteinExistence type="predicted"/>
<evidence type="ECO:0000313" key="3">
    <source>
        <dbReference type="Proteomes" id="UP000215335"/>
    </source>
</evidence>
<feature type="transmembrane region" description="Helical" evidence="1">
    <location>
        <begin position="12"/>
        <end position="29"/>
    </location>
</feature>
<dbReference type="EMBL" id="NNAY01003496">
    <property type="protein sequence ID" value="OXU19326.1"/>
    <property type="molecule type" value="Genomic_DNA"/>
</dbReference>
<gene>
    <name evidence="2" type="ORF">TSAR_003764</name>
</gene>
<name>A0A232ELV1_9HYME</name>